<feature type="region of interest" description="Disordered" evidence="1">
    <location>
        <begin position="134"/>
        <end position="163"/>
    </location>
</feature>
<dbReference type="PROSITE" id="PS51318">
    <property type="entry name" value="TAT"/>
    <property type="match status" value="1"/>
</dbReference>
<evidence type="ECO:0000256" key="1">
    <source>
        <dbReference type="SAM" id="MobiDB-lite"/>
    </source>
</evidence>
<feature type="chain" id="PRO_5047373705" evidence="2">
    <location>
        <begin position="29"/>
        <end position="163"/>
    </location>
</feature>
<keyword evidence="2" id="KW-0732">Signal</keyword>
<feature type="signal peptide" evidence="2">
    <location>
        <begin position="1"/>
        <end position="28"/>
    </location>
</feature>
<gene>
    <name evidence="3" type="ORF">QLQ12_19350</name>
</gene>
<dbReference type="InterPro" id="IPR006311">
    <property type="entry name" value="TAT_signal"/>
</dbReference>
<organism evidence="3 4">
    <name type="scientific">Actinoplanes sandaracinus</name>
    <dbReference type="NCBI Taxonomy" id="3045177"/>
    <lineage>
        <taxon>Bacteria</taxon>
        <taxon>Bacillati</taxon>
        <taxon>Actinomycetota</taxon>
        <taxon>Actinomycetes</taxon>
        <taxon>Micromonosporales</taxon>
        <taxon>Micromonosporaceae</taxon>
        <taxon>Actinoplanes</taxon>
    </lineage>
</organism>
<feature type="compositionally biased region" description="Polar residues" evidence="1">
    <location>
        <begin position="152"/>
        <end position="163"/>
    </location>
</feature>
<dbReference type="RefSeq" id="WP_282761604.1">
    <property type="nucleotide sequence ID" value="NZ_JASCTH010000012.1"/>
</dbReference>
<evidence type="ECO:0000313" key="4">
    <source>
        <dbReference type="Proteomes" id="UP001241758"/>
    </source>
</evidence>
<name>A0ABT6WM47_9ACTN</name>
<feature type="compositionally biased region" description="Gly residues" evidence="1">
    <location>
        <begin position="134"/>
        <end position="145"/>
    </location>
</feature>
<evidence type="ECO:0000313" key="3">
    <source>
        <dbReference type="EMBL" id="MDI6100771.1"/>
    </source>
</evidence>
<dbReference type="EMBL" id="JASCTH010000012">
    <property type="protein sequence ID" value="MDI6100771.1"/>
    <property type="molecule type" value="Genomic_DNA"/>
</dbReference>
<comment type="caution">
    <text evidence="3">The sequence shown here is derived from an EMBL/GenBank/DDBJ whole genome shotgun (WGS) entry which is preliminary data.</text>
</comment>
<sequence>MNKMTRAIVMTGAAVAAGLTVAAGPAAASPATASTATASEVGSKTAVTQQQDFKRRDRIFGFYNSPRTCHKIGKLGQWKNQWERYSCFKVYRGFHSGDWALKVYYGFNYHQGNKHWNNAGGQYGGGQYGGGQHGGGDYHGGGQYNGGPDNQHYGSGNGPYQKN</sequence>
<evidence type="ECO:0000256" key="2">
    <source>
        <dbReference type="SAM" id="SignalP"/>
    </source>
</evidence>
<reference evidence="3 4" key="1">
    <citation type="submission" date="2023-05" db="EMBL/GenBank/DDBJ databases">
        <title>Actinoplanes sp. NEAU-A12 genome sequencing.</title>
        <authorList>
            <person name="Wang Z.-S."/>
        </authorList>
    </citation>
    <scope>NUCLEOTIDE SEQUENCE [LARGE SCALE GENOMIC DNA]</scope>
    <source>
        <strain evidence="3 4">NEAU-A12</strain>
    </source>
</reference>
<proteinExistence type="predicted"/>
<dbReference type="Proteomes" id="UP001241758">
    <property type="component" value="Unassembled WGS sequence"/>
</dbReference>
<protein>
    <submittedName>
        <fullName evidence="3">Uncharacterized protein</fullName>
    </submittedName>
</protein>
<keyword evidence="4" id="KW-1185">Reference proteome</keyword>
<accession>A0ABT6WM47</accession>